<keyword evidence="10" id="KW-0159">Chromosome partition</keyword>
<evidence type="ECO:0000256" key="6">
    <source>
        <dbReference type="ARBA" id="ARBA00022490"/>
    </source>
</evidence>
<comment type="similarity">
    <text evidence="4">Belongs to the DASH complex DUO1 family.</text>
</comment>
<dbReference type="AlphaFoldDB" id="A0A8H6FEW0"/>
<evidence type="ECO:0000256" key="15">
    <source>
        <dbReference type="ARBA" id="ARBA00023306"/>
    </source>
</evidence>
<proteinExistence type="inferred from homology"/>
<evidence type="ECO:0000256" key="16">
    <source>
        <dbReference type="ARBA" id="ARBA00023328"/>
    </source>
</evidence>
<dbReference type="InterPro" id="IPR056632">
    <property type="entry name" value="DUF7730"/>
</dbReference>
<dbReference type="EMBL" id="JACCJB010000007">
    <property type="protein sequence ID" value="KAF6225785.1"/>
    <property type="molecule type" value="Genomic_DNA"/>
</dbReference>
<gene>
    <name evidence="21" type="ORF">HO133_009787</name>
</gene>
<dbReference type="Pfam" id="PF24864">
    <property type="entry name" value="DUF7730"/>
    <property type="match status" value="1"/>
</dbReference>
<evidence type="ECO:0000256" key="14">
    <source>
        <dbReference type="ARBA" id="ARBA00023242"/>
    </source>
</evidence>
<reference evidence="21 22" key="1">
    <citation type="journal article" date="2020" name="Genomics">
        <title>Complete, high-quality genomes from long-read metagenomic sequencing of two wolf lichen thalli reveals enigmatic genome architecture.</title>
        <authorList>
            <person name="McKenzie S.K."/>
            <person name="Walston R.F."/>
            <person name="Allen J.L."/>
        </authorList>
    </citation>
    <scope>NUCLEOTIDE SEQUENCE [LARGE SCALE GENOMIC DNA]</scope>
    <source>
        <strain evidence="21">WasteWater1</strain>
    </source>
</reference>
<dbReference type="Proteomes" id="UP000593566">
    <property type="component" value="Unassembled WGS sequence"/>
</dbReference>
<comment type="caution">
    <text evidence="21">The sequence shown here is derived from an EMBL/GenBank/DDBJ whole genome shotgun (WGS) entry which is preliminary data.</text>
</comment>
<protein>
    <recommendedName>
        <fullName evidence="17">DASH complex subunit DUO1</fullName>
    </recommendedName>
    <alternativeName>
        <fullName evidence="18">Outer kinetochore protein DUO1</fullName>
    </alternativeName>
</protein>
<keyword evidence="8" id="KW-0493">Microtubule</keyword>
<keyword evidence="9" id="KW-0498">Mitosis</keyword>
<evidence type="ECO:0000256" key="17">
    <source>
        <dbReference type="ARBA" id="ARBA00044152"/>
    </source>
</evidence>
<organism evidence="21 22">
    <name type="scientific">Letharia lupina</name>
    <dbReference type="NCBI Taxonomy" id="560253"/>
    <lineage>
        <taxon>Eukaryota</taxon>
        <taxon>Fungi</taxon>
        <taxon>Dikarya</taxon>
        <taxon>Ascomycota</taxon>
        <taxon>Pezizomycotina</taxon>
        <taxon>Lecanoromycetes</taxon>
        <taxon>OSLEUM clade</taxon>
        <taxon>Lecanoromycetidae</taxon>
        <taxon>Lecanorales</taxon>
        <taxon>Lecanorineae</taxon>
        <taxon>Parmeliaceae</taxon>
        <taxon>Letharia</taxon>
    </lineage>
</organism>
<evidence type="ECO:0000256" key="13">
    <source>
        <dbReference type="ARBA" id="ARBA00023212"/>
    </source>
</evidence>
<evidence type="ECO:0000256" key="2">
    <source>
        <dbReference type="ARBA" id="ARBA00004186"/>
    </source>
</evidence>
<evidence type="ECO:0000256" key="3">
    <source>
        <dbReference type="ARBA" id="ARBA00004629"/>
    </source>
</evidence>
<comment type="subcellular location">
    <subcellularLocation>
        <location evidence="3">Chromosome</location>
        <location evidence="3">Centromere</location>
        <location evidence="3">Kinetochore</location>
    </subcellularLocation>
    <subcellularLocation>
        <location evidence="2">Cytoplasm</location>
        <location evidence="2">Cytoskeleton</location>
        <location evidence="2">Spindle</location>
    </subcellularLocation>
    <subcellularLocation>
        <location evidence="1">Nucleus</location>
    </subcellularLocation>
</comment>
<feature type="domain" description="DUF7730" evidence="20">
    <location>
        <begin position="245"/>
        <end position="373"/>
    </location>
</feature>
<sequence length="506" mass="56700">MARNGVTPPDLNSLSLSDSDADDTEDLFASPSVPTKKRRPEPETSKSQPPAQPPDTEEDHLAAHEASLRRELSSVRTMNQVISGVVDSLEKAKSNMETVSATVSNASTLLTTWTRILSQTEHNQRLILNPRWQGASQDIADGENEVVLRRQEKERREVEEARREEARGREKEEEERRRMTEGLTTKGPRGRGRGVGRGVGRAGGNGYVGVGGQGGVRGTARAGGTTPGGAGSDVARMSESTMATAPFLKVPAEIRLIIYKLLLSHHKDMTLRIRTEEQFIYGRRKREMRRRSKFRYIADRMRSRSAESTYCLYRGPGDIRSSILGVNQQIHAEASHVLYSEHTFDFGTDIESILPFLQDLTPAALSAIKRMNIVKRSLPYTKDFDRCEWRNACAFISQNLRLVQLDLYVEGGTPSLANKPALYWKQKNTYSKADFALIARLDEMDDDMEWMKHVVAIRDLQVLNVKALLQHCPIPGSKAMAFFVNFSASIEKGFAEYLRSLMVARS</sequence>
<evidence type="ECO:0000256" key="11">
    <source>
        <dbReference type="ARBA" id="ARBA00022838"/>
    </source>
</evidence>
<keyword evidence="12" id="KW-0175">Coiled coil</keyword>
<dbReference type="GO" id="GO:0051301">
    <property type="term" value="P:cell division"/>
    <property type="evidence" value="ECO:0007669"/>
    <property type="project" value="UniProtKB-KW"/>
</dbReference>
<evidence type="ECO:0000313" key="22">
    <source>
        <dbReference type="Proteomes" id="UP000593566"/>
    </source>
</evidence>
<feature type="region of interest" description="Disordered" evidence="19">
    <location>
        <begin position="1"/>
        <end position="62"/>
    </location>
</feature>
<dbReference type="RefSeq" id="XP_037154494.1">
    <property type="nucleotide sequence ID" value="XM_037300646.1"/>
</dbReference>
<evidence type="ECO:0000256" key="12">
    <source>
        <dbReference type="ARBA" id="ARBA00023054"/>
    </source>
</evidence>
<keyword evidence="7" id="KW-0132">Cell division</keyword>
<evidence type="ECO:0000256" key="4">
    <source>
        <dbReference type="ARBA" id="ARBA00005366"/>
    </source>
</evidence>
<dbReference type="GO" id="GO:0007059">
    <property type="term" value="P:chromosome segregation"/>
    <property type="evidence" value="ECO:0007669"/>
    <property type="project" value="UniProtKB-KW"/>
</dbReference>
<dbReference type="GO" id="GO:0005874">
    <property type="term" value="C:microtubule"/>
    <property type="evidence" value="ECO:0007669"/>
    <property type="project" value="UniProtKB-KW"/>
</dbReference>
<evidence type="ECO:0000313" key="21">
    <source>
        <dbReference type="EMBL" id="KAF6225785.1"/>
    </source>
</evidence>
<evidence type="ECO:0000259" key="20">
    <source>
        <dbReference type="Pfam" id="PF24864"/>
    </source>
</evidence>
<evidence type="ECO:0000256" key="5">
    <source>
        <dbReference type="ARBA" id="ARBA00022454"/>
    </source>
</evidence>
<name>A0A8H6FEW0_9LECA</name>
<evidence type="ECO:0000256" key="10">
    <source>
        <dbReference type="ARBA" id="ARBA00022829"/>
    </source>
</evidence>
<keyword evidence="11" id="KW-0995">Kinetochore</keyword>
<evidence type="ECO:0000256" key="18">
    <source>
        <dbReference type="ARBA" id="ARBA00044358"/>
    </source>
</evidence>
<dbReference type="GO" id="GO:0072686">
    <property type="term" value="C:mitotic spindle"/>
    <property type="evidence" value="ECO:0007669"/>
    <property type="project" value="InterPro"/>
</dbReference>
<dbReference type="GO" id="GO:0042729">
    <property type="term" value="C:DASH complex"/>
    <property type="evidence" value="ECO:0007669"/>
    <property type="project" value="InterPro"/>
</dbReference>
<keyword evidence="5" id="KW-0158">Chromosome</keyword>
<evidence type="ECO:0000256" key="8">
    <source>
        <dbReference type="ARBA" id="ARBA00022701"/>
    </source>
</evidence>
<evidence type="ECO:0000256" key="19">
    <source>
        <dbReference type="SAM" id="MobiDB-lite"/>
    </source>
</evidence>
<keyword evidence="16" id="KW-0137">Centromere</keyword>
<evidence type="ECO:0000256" key="7">
    <source>
        <dbReference type="ARBA" id="ARBA00022618"/>
    </source>
</evidence>
<evidence type="ECO:0000256" key="1">
    <source>
        <dbReference type="ARBA" id="ARBA00004123"/>
    </source>
</evidence>
<keyword evidence="13" id="KW-0206">Cytoskeleton</keyword>
<dbReference type="PANTHER" id="PTHR28216">
    <property type="entry name" value="DASH COMPLEX SUBUNIT DUO1"/>
    <property type="match status" value="1"/>
</dbReference>
<keyword evidence="22" id="KW-1185">Reference proteome</keyword>
<keyword evidence="15" id="KW-0131">Cell cycle</keyword>
<dbReference type="InterPro" id="IPR013960">
    <property type="entry name" value="DASH_Duo1"/>
</dbReference>
<dbReference type="GO" id="GO:0000278">
    <property type="term" value="P:mitotic cell cycle"/>
    <property type="evidence" value="ECO:0007669"/>
    <property type="project" value="InterPro"/>
</dbReference>
<dbReference type="Pfam" id="PF08651">
    <property type="entry name" value="DASH_Duo1"/>
    <property type="match status" value="1"/>
</dbReference>
<accession>A0A8H6FEW0</accession>
<dbReference type="PANTHER" id="PTHR28216:SF1">
    <property type="entry name" value="DASH COMPLEX SUBUNIT DUO1"/>
    <property type="match status" value="1"/>
</dbReference>
<feature type="region of interest" description="Disordered" evidence="19">
    <location>
        <begin position="153"/>
        <end position="200"/>
    </location>
</feature>
<evidence type="ECO:0000256" key="9">
    <source>
        <dbReference type="ARBA" id="ARBA00022776"/>
    </source>
</evidence>
<keyword evidence="14" id="KW-0539">Nucleus</keyword>
<dbReference type="GeneID" id="59338182"/>
<keyword evidence="6" id="KW-0963">Cytoplasm</keyword>
<feature type="compositionally biased region" description="Basic and acidic residues" evidence="19">
    <location>
        <begin position="153"/>
        <end position="180"/>
    </location>
</feature>